<dbReference type="InterPro" id="IPR011251">
    <property type="entry name" value="Luciferase-like_dom"/>
</dbReference>
<dbReference type="Proteomes" id="UP001139095">
    <property type="component" value="Unassembled WGS sequence"/>
</dbReference>
<dbReference type="EMBL" id="JAJATW010000003">
    <property type="protein sequence ID" value="MCB5161010.1"/>
    <property type="molecule type" value="Genomic_DNA"/>
</dbReference>
<evidence type="ECO:0000256" key="1">
    <source>
        <dbReference type="ARBA" id="ARBA00007789"/>
    </source>
</evidence>
<feature type="domain" description="Luciferase-like" evidence="2">
    <location>
        <begin position="22"/>
        <end position="305"/>
    </location>
</feature>
<evidence type="ECO:0000259" key="2">
    <source>
        <dbReference type="Pfam" id="PF00296"/>
    </source>
</evidence>
<evidence type="ECO:0000313" key="4">
    <source>
        <dbReference type="Proteomes" id="UP001139095"/>
    </source>
</evidence>
<dbReference type="CDD" id="cd00347">
    <property type="entry name" value="Flavin_utilizing_monoxygenases"/>
    <property type="match status" value="1"/>
</dbReference>
<dbReference type="Gene3D" id="3.20.20.30">
    <property type="entry name" value="Luciferase-like domain"/>
    <property type="match status" value="1"/>
</dbReference>
<name>A0A9X1IKN0_9GAMM</name>
<evidence type="ECO:0000313" key="3">
    <source>
        <dbReference type="EMBL" id="MCB5161010.1"/>
    </source>
</evidence>
<accession>A0A9X1IKN0</accession>
<keyword evidence="3" id="KW-0560">Oxidoreductase</keyword>
<proteinExistence type="predicted"/>
<dbReference type="PANTHER" id="PTHR30137:SF20">
    <property type="entry name" value="N-ACETYL-S-ALKYLCYSTEINE MONOOXYGENASE"/>
    <property type="match status" value="1"/>
</dbReference>
<dbReference type="SUPFAM" id="SSF51679">
    <property type="entry name" value="Bacterial luciferase-like"/>
    <property type="match status" value="1"/>
</dbReference>
<dbReference type="GO" id="GO:0005829">
    <property type="term" value="C:cytosol"/>
    <property type="evidence" value="ECO:0007669"/>
    <property type="project" value="TreeGrafter"/>
</dbReference>
<sequence length="336" mass="37340">MTLKLSVVDQTPVHGSHPKKEAPLLSVELAKLCDELHYHRYWVAEHHDSVHFANPCPEILVAHLASVTKNIKVGSGGVMLSNYSPLKVAECFTMLASLFPGRIDLGVGRAPGGSRLTSAALSYPNQPSNGQYYVEQAEQLEQFIHSAFQDDDPLSAIHVMPEARDVPELWMLGSSGGSAKLAGQLGYHLALARFIDPDSCHPRIFEEHEKAWNQAGHEHALQRMLSVACVCAETQEEAKLRAGTAVYRKFAAQIGQREDFLTPSEVRDRYRTMPVSHQALFDRVEASYTIGTPEQCWAEFEGFSQTFNTKEISLVTVTYSQADRLASYRLLANNRS</sequence>
<organism evidence="3 4">
    <name type="scientific">Marinomonas algarum</name>
    <dbReference type="NCBI Taxonomy" id="2883105"/>
    <lineage>
        <taxon>Bacteria</taxon>
        <taxon>Pseudomonadati</taxon>
        <taxon>Pseudomonadota</taxon>
        <taxon>Gammaproteobacteria</taxon>
        <taxon>Oceanospirillales</taxon>
        <taxon>Oceanospirillaceae</taxon>
        <taxon>Marinomonas</taxon>
    </lineage>
</organism>
<dbReference type="InterPro" id="IPR019949">
    <property type="entry name" value="CmoO-like"/>
</dbReference>
<keyword evidence="4" id="KW-1185">Reference proteome</keyword>
<dbReference type="EC" id="1.-.-.-" evidence="3"/>
<protein>
    <submittedName>
        <fullName evidence="3">MsnO8 family LLM class oxidoreductase</fullName>
        <ecNumber evidence="3">1.-.-.-</ecNumber>
    </submittedName>
</protein>
<dbReference type="InterPro" id="IPR036661">
    <property type="entry name" value="Luciferase-like_sf"/>
</dbReference>
<dbReference type="NCBIfam" id="TIGR03558">
    <property type="entry name" value="oxido_grp_1"/>
    <property type="match status" value="1"/>
</dbReference>
<reference evidence="3" key="1">
    <citation type="submission" date="2021-10" db="EMBL/GenBank/DDBJ databases">
        <title>Marinomonas pontica sp. nov., isolated from the Black Sea.</title>
        <authorList>
            <person name="Zhao L.-H."/>
            <person name="Xue J.-H."/>
        </authorList>
    </citation>
    <scope>NUCLEOTIDE SEQUENCE</scope>
    <source>
        <strain evidence="3">E8</strain>
    </source>
</reference>
<dbReference type="GO" id="GO:0016705">
    <property type="term" value="F:oxidoreductase activity, acting on paired donors, with incorporation or reduction of molecular oxygen"/>
    <property type="evidence" value="ECO:0007669"/>
    <property type="project" value="InterPro"/>
</dbReference>
<dbReference type="PANTHER" id="PTHR30137">
    <property type="entry name" value="LUCIFERASE-LIKE MONOOXYGENASE"/>
    <property type="match status" value="1"/>
</dbReference>
<dbReference type="AlphaFoldDB" id="A0A9X1IKN0"/>
<dbReference type="RefSeq" id="WP_226753390.1">
    <property type="nucleotide sequence ID" value="NZ_JAJATW010000003.1"/>
</dbReference>
<comment type="similarity">
    <text evidence="1">To bacterial alkanal monooxygenase alpha and beta chains.</text>
</comment>
<dbReference type="Pfam" id="PF00296">
    <property type="entry name" value="Bac_luciferase"/>
    <property type="match status" value="1"/>
</dbReference>
<dbReference type="InterPro" id="IPR050766">
    <property type="entry name" value="Bact_Lucif_Oxidored"/>
</dbReference>
<comment type="caution">
    <text evidence="3">The sequence shown here is derived from an EMBL/GenBank/DDBJ whole genome shotgun (WGS) entry which is preliminary data.</text>
</comment>
<gene>
    <name evidence="3" type="ORF">LG368_03750</name>
</gene>